<dbReference type="InterPro" id="IPR043129">
    <property type="entry name" value="ATPase_NBD"/>
</dbReference>
<keyword evidence="3" id="KW-0862">Zinc</keyword>
<dbReference type="RefSeq" id="WP_189576383.1">
    <property type="nucleotide sequence ID" value="NZ_BMXU01000002.1"/>
</dbReference>
<protein>
    <recommendedName>
        <fullName evidence="5">fructokinase</fullName>
        <ecNumber evidence="5">2.7.1.4</ecNumber>
    </recommendedName>
</protein>
<evidence type="ECO:0000256" key="6">
    <source>
        <dbReference type="ARBA" id="ARBA00048451"/>
    </source>
</evidence>
<evidence type="ECO:0000256" key="5">
    <source>
        <dbReference type="ARBA" id="ARBA00038887"/>
    </source>
</evidence>
<dbReference type="SUPFAM" id="SSF53067">
    <property type="entry name" value="Actin-like ATPase domain"/>
    <property type="match status" value="1"/>
</dbReference>
<dbReference type="Gene3D" id="3.30.420.40">
    <property type="match status" value="2"/>
</dbReference>
<dbReference type="CDD" id="cd24067">
    <property type="entry name" value="ASKHA_NBD_ROK_BsFRK-like"/>
    <property type="match status" value="1"/>
</dbReference>
<evidence type="ECO:0000256" key="1">
    <source>
        <dbReference type="ARBA" id="ARBA00001946"/>
    </source>
</evidence>
<comment type="caution">
    <text evidence="7">The sequence shown here is derived from an EMBL/GenBank/DDBJ whole genome shotgun (WGS) entry which is preliminary data.</text>
</comment>
<keyword evidence="2" id="KW-0479">Metal-binding</keyword>
<dbReference type="EC" id="2.7.1.4" evidence="5"/>
<gene>
    <name evidence="7" type="ORF">ACFONP_12985</name>
</gene>
<dbReference type="EMBL" id="JBHRVA010000003">
    <property type="protein sequence ID" value="MFC3303644.1"/>
    <property type="molecule type" value="Genomic_DNA"/>
</dbReference>
<dbReference type="Pfam" id="PF00480">
    <property type="entry name" value="ROK"/>
    <property type="match status" value="1"/>
</dbReference>
<evidence type="ECO:0000256" key="4">
    <source>
        <dbReference type="ARBA" id="ARBA00022842"/>
    </source>
</evidence>
<evidence type="ECO:0000313" key="7">
    <source>
        <dbReference type="EMBL" id="MFC3303644.1"/>
    </source>
</evidence>
<comment type="catalytic activity">
    <reaction evidence="6">
        <text>D-fructose + ATP = D-fructose 6-phosphate + ADP + H(+)</text>
        <dbReference type="Rhea" id="RHEA:16125"/>
        <dbReference type="ChEBI" id="CHEBI:15378"/>
        <dbReference type="ChEBI" id="CHEBI:30616"/>
        <dbReference type="ChEBI" id="CHEBI:37721"/>
        <dbReference type="ChEBI" id="CHEBI:61527"/>
        <dbReference type="ChEBI" id="CHEBI:456216"/>
        <dbReference type="EC" id="2.7.1.4"/>
    </reaction>
</comment>
<sequence>MTTITRDVLAGIDAGGTTFKIGIAEPGGPLLAHTRIPTTTPDETVKRSIEAIRGLAAQVGGSVTAVGVAAFGPVDVDPASGNYGTILSTPKAGWSNFPLRQKLSTALGVPIRLDSDVNAALEAEMLRGAAVGTSSAAYVTVGTGIGGGICAKDRFAGRPKHPELGHIRVKRHPEDTDFAGTCPFHGDCLEGMASAPAIKARFGEPKDIPGSDERWDIPAFYLAQLTNALVLLFRLERIILGGGVMAAEGLLDRIRDRHAELMTGYVEDQPADQLIVLPSLGRDAGLYGALTVAERSA</sequence>
<dbReference type="InterPro" id="IPR051804">
    <property type="entry name" value="Carb_Metab_Reg_Kinase/Isom"/>
</dbReference>
<reference evidence="8" key="1">
    <citation type="journal article" date="2019" name="Int. J. Syst. Evol. Microbiol.">
        <title>The Global Catalogue of Microorganisms (GCM) 10K type strain sequencing project: providing services to taxonomists for standard genome sequencing and annotation.</title>
        <authorList>
            <consortium name="The Broad Institute Genomics Platform"/>
            <consortium name="The Broad Institute Genome Sequencing Center for Infectious Disease"/>
            <person name="Wu L."/>
            <person name="Ma J."/>
        </authorList>
    </citation>
    <scope>NUCLEOTIDE SEQUENCE [LARGE SCALE GENOMIC DNA]</scope>
    <source>
        <strain evidence="8">KCTC 22245</strain>
    </source>
</reference>
<name>A0ABV7MDW2_9PROT</name>
<dbReference type="InterPro" id="IPR000600">
    <property type="entry name" value="ROK"/>
</dbReference>
<comment type="cofactor">
    <cofactor evidence="1">
        <name>Mg(2+)</name>
        <dbReference type="ChEBI" id="CHEBI:18420"/>
    </cofactor>
</comment>
<evidence type="ECO:0000256" key="3">
    <source>
        <dbReference type="ARBA" id="ARBA00022833"/>
    </source>
</evidence>
<dbReference type="PANTHER" id="PTHR42742">
    <property type="entry name" value="TRANSCRIPTIONAL REPRESSOR MPRA"/>
    <property type="match status" value="1"/>
</dbReference>
<keyword evidence="4" id="KW-0460">Magnesium</keyword>
<evidence type="ECO:0000256" key="2">
    <source>
        <dbReference type="ARBA" id="ARBA00022723"/>
    </source>
</evidence>
<dbReference type="Proteomes" id="UP001595607">
    <property type="component" value="Unassembled WGS sequence"/>
</dbReference>
<keyword evidence="8" id="KW-1185">Reference proteome</keyword>
<evidence type="ECO:0000313" key="8">
    <source>
        <dbReference type="Proteomes" id="UP001595607"/>
    </source>
</evidence>
<proteinExistence type="predicted"/>
<dbReference type="PANTHER" id="PTHR42742:SF3">
    <property type="entry name" value="FRUCTOKINASE"/>
    <property type="match status" value="1"/>
</dbReference>
<organism evidence="7 8">
    <name type="scientific">Parvularcula lutaonensis</name>
    <dbReference type="NCBI Taxonomy" id="491923"/>
    <lineage>
        <taxon>Bacteria</taxon>
        <taxon>Pseudomonadati</taxon>
        <taxon>Pseudomonadota</taxon>
        <taxon>Alphaproteobacteria</taxon>
        <taxon>Parvularculales</taxon>
        <taxon>Parvularculaceae</taxon>
        <taxon>Parvularcula</taxon>
    </lineage>
</organism>
<accession>A0ABV7MDW2</accession>